<reference evidence="5" key="2">
    <citation type="submission" date="2022-10" db="EMBL/GenBank/DDBJ databases">
        <authorList>
            <person name="Aires J."/>
            <person name="Mesa V."/>
        </authorList>
    </citation>
    <scope>NUCLEOTIDE SEQUENCE</scope>
    <source>
        <strain evidence="5">Clostridium neonatale JD116</strain>
    </source>
</reference>
<evidence type="ECO:0000259" key="4">
    <source>
        <dbReference type="PROSITE" id="PS50893"/>
    </source>
</evidence>
<dbReference type="InterPro" id="IPR051782">
    <property type="entry name" value="ABC_Transporter_VariousFunc"/>
</dbReference>
<keyword evidence="3 6" id="KW-0067">ATP-binding</keyword>
<dbReference type="GO" id="GO:0016887">
    <property type="term" value="F:ATP hydrolysis activity"/>
    <property type="evidence" value="ECO:0007669"/>
    <property type="project" value="InterPro"/>
</dbReference>
<dbReference type="PROSITE" id="PS50893">
    <property type="entry name" value="ABC_TRANSPORTER_2"/>
    <property type="match status" value="1"/>
</dbReference>
<dbReference type="RefSeq" id="WP_125149891.1">
    <property type="nucleotide sequence ID" value="NZ_CAKJVD010000038.1"/>
</dbReference>
<dbReference type="GO" id="GO:0005524">
    <property type="term" value="F:ATP binding"/>
    <property type="evidence" value="ECO:0007669"/>
    <property type="project" value="UniProtKB-KW"/>
</dbReference>
<dbReference type="AlphaFoldDB" id="A0A650MPY8"/>
<evidence type="ECO:0000313" key="7">
    <source>
        <dbReference type="Proteomes" id="UP000431451"/>
    </source>
</evidence>
<dbReference type="Proteomes" id="UP000431451">
    <property type="component" value="Unassembled WGS sequence"/>
</dbReference>
<dbReference type="EMBL" id="UWJD01000002">
    <property type="protein sequence ID" value="VCT84887.1"/>
    <property type="molecule type" value="Genomic_DNA"/>
</dbReference>
<dbReference type="PANTHER" id="PTHR42939:SF3">
    <property type="entry name" value="ABC TRANSPORTER ATP-BINDING COMPONENT"/>
    <property type="match status" value="1"/>
</dbReference>
<protein>
    <submittedName>
        <fullName evidence="6">ABC transporter ATP-binding protein YtrB</fullName>
    </submittedName>
    <submittedName>
        <fullName evidence="5">ABC transporter, ATPase component</fullName>
    </submittedName>
</protein>
<dbReference type="InterPro" id="IPR003593">
    <property type="entry name" value="AAA+_ATPase"/>
</dbReference>
<dbReference type="SUPFAM" id="SSF52540">
    <property type="entry name" value="P-loop containing nucleoside triphosphate hydrolases"/>
    <property type="match status" value="1"/>
</dbReference>
<dbReference type="EMBL" id="CAMTCP010000238">
    <property type="protein sequence ID" value="CAI3620621.1"/>
    <property type="molecule type" value="Genomic_DNA"/>
</dbReference>
<organism evidence="6 7">
    <name type="scientific">Clostridium neonatale</name>
    <dbReference type="NCBI Taxonomy" id="137838"/>
    <lineage>
        <taxon>Bacteria</taxon>
        <taxon>Bacillati</taxon>
        <taxon>Bacillota</taxon>
        <taxon>Clostridia</taxon>
        <taxon>Eubacteriales</taxon>
        <taxon>Clostridiaceae</taxon>
        <taxon>Clostridium</taxon>
    </lineage>
</organism>
<proteinExistence type="predicted"/>
<dbReference type="PANTHER" id="PTHR42939">
    <property type="entry name" value="ABC TRANSPORTER ATP-BINDING PROTEIN ALBC-RELATED"/>
    <property type="match status" value="1"/>
</dbReference>
<dbReference type="CDD" id="cd03230">
    <property type="entry name" value="ABC_DR_subfamily_A"/>
    <property type="match status" value="1"/>
</dbReference>
<dbReference type="Proteomes" id="UP001189143">
    <property type="component" value="Unassembled WGS sequence"/>
</dbReference>
<evidence type="ECO:0000256" key="1">
    <source>
        <dbReference type="ARBA" id="ARBA00022448"/>
    </source>
</evidence>
<evidence type="ECO:0000313" key="6">
    <source>
        <dbReference type="EMBL" id="VCT84887.1"/>
    </source>
</evidence>
<dbReference type="InterPro" id="IPR027417">
    <property type="entry name" value="P-loop_NTPase"/>
</dbReference>
<gene>
    <name evidence="6" type="primary">ytrB_2</name>
    <name evidence="5" type="ORF">CNEO2_400017</name>
    <name evidence="6" type="ORF">CNEONATNEC25_02488</name>
</gene>
<dbReference type="Pfam" id="PF00005">
    <property type="entry name" value="ABC_tran"/>
    <property type="match status" value="1"/>
</dbReference>
<keyword evidence="2" id="KW-0547">Nucleotide-binding</keyword>
<keyword evidence="1" id="KW-0813">Transport</keyword>
<accession>A0A650MPY8</accession>
<dbReference type="GeneID" id="68877935"/>
<feature type="domain" description="ABC transporter" evidence="4">
    <location>
        <begin position="1"/>
        <end position="228"/>
    </location>
</feature>
<evidence type="ECO:0000256" key="2">
    <source>
        <dbReference type="ARBA" id="ARBA00022741"/>
    </source>
</evidence>
<dbReference type="SMART" id="SM00382">
    <property type="entry name" value="AAA"/>
    <property type="match status" value="1"/>
</dbReference>
<sequence>MGAIHIKKLKKSYDNFILDIEELEIKEGYITGFIGPNGAGKTTTIKCILDMVKTDKGEVRVLGYNIKQNPYIKEDIAYIGGVSGFLEEGKLKNIKKGIQNFYSNWDEQVYKTYISKFKLNENKCYQDLSKGQQKQFELSIAFAHHPKLFIMDEPTANLDPIIRNEFIEMIQEIMEKENVSVFYSTHITSDLDKCADYIVLIDEGKILLKGEKDEILEEHVLVKGKKELFDKEIKEEFIGIKNNSFGFEGMIYGRKKAFELFGKEVVYERCSLEDILLYYTKGEENNERIK</sequence>
<evidence type="ECO:0000256" key="3">
    <source>
        <dbReference type="ARBA" id="ARBA00022840"/>
    </source>
</evidence>
<evidence type="ECO:0000313" key="5">
    <source>
        <dbReference type="EMBL" id="CAI3620621.1"/>
    </source>
</evidence>
<dbReference type="InterPro" id="IPR003439">
    <property type="entry name" value="ABC_transporter-like_ATP-bd"/>
</dbReference>
<dbReference type="Gene3D" id="3.40.50.300">
    <property type="entry name" value="P-loop containing nucleotide triphosphate hydrolases"/>
    <property type="match status" value="1"/>
</dbReference>
<reference evidence="6 7" key="1">
    <citation type="submission" date="2018-06" db="EMBL/GenBank/DDBJ databases">
        <authorList>
            <consortium name="IHU Genomes"/>
        </authorList>
    </citation>
    <scope>NUCLEOTIDE SEQUENCE [LARGE SCALE GENOMIC DNA]</scope>
    <source>
        <strain evidence="6 7">NEC25</strain>
    </source>
</reference>
<name>A0A650MPY8_9CLOT</name>